<keyword evidence="6" id="KW-0489">Methyltransferase</keyword>
<dbReference type="GO" id="GO:0012505">
    <property type="term" value="C:endomembrane system"/>
    <property type="evidence" value="ECO:0007669"/>
    <property type="project" value="UniProtKB-SubCell"/>
</dbReference>
<dbReference type="Pfam" id="PF04191">
    <property type="entry name" value="PEMT"/>
    <property type="match status" value="1"/>
</dbReference>
<evidence type="ECO:0000313" key="7">
    <source>
        <dbReference type="Proteomes" id="UP000242498"/>
    </source>
</evidence>
<dbReference type="PANTHER" id="PTHR43847">
    <property type="entry name" value="BLL3993 PROTEIN"/>
    <property type="match status" value="1"/>
</dbReference>
<gene>
    <name evidence="6" type="ORF">SAMN06296273_1577</name>
</gene>
<keyword evidence="6" id="KW-0808">Transferase</keyword>
<proteinExistence type="predicted"/>
<keyword evidence="4 5" id="KW-0472">Membrane</keyword>
<evidence type="ECO:0000256" key="2">
    <source>
        <dbReference type="ARBA" id="ARBA00022692"/>
    </source>
</evidence>
<name>A0A285BXU3_9PROT</name>
<evidence type="ECO:0000256" key="3">
    <source>
        <dbReference type="ARBA" id="ARBA00022989"/>
    </source>
</evidence>
<dbReference type="OrthoDB" id="9809773at2"/>
<keyword evidence="3 5" id="KW-1133">Transmembrane helix</keyword>
<dbReference type="EMBL" id="LT907782">
    <property type="protein sequence ID" value="SNX60117.1"/>
    <property type="molecule type" value="Genomic_DNA"/>
</dbReference>
<dbReference type="GO" id="GO:0008168">
    <property type="term" value="F:methyltransferase activity"/>
    <property type="evidence" value="ECO:0007669"/>
    <property type="project" value="UniProtKB-KW"/>
</dbReference>
<dbReference type="Gene3D" id="1.20.120.1630">
    <property type="match status" value="1"/>
</dbReference>
<keyword evidence="2 5" id="KW-0812">Transmembrane</keyword>
<evidence type="ECO:0000256" key="1">
    <source>
        <dbReference type="ARBA" id="ARBA00004127"/>
    </source>
</evidence>
<feature type="transmembrane region" description="Helical" evidence="5">
    <location>
        <begin position="137"/>
        <end position="155"/>
    </location>
</feature>
<dbReference type="Proteomes" id="UP000242498">
    <property type="component" value="Chromosome I"/>
</dbReference>
<dbReference type="InterPro" id="IPR007318">
    <property type="entry name" value="Phopholipid_MeTrfase"/>
</dbReference>
<evidence type="ECO:0000256" key="4">
    <source>
        <dbReference type="ARBA" id="ARBA00023136"/>
    </source>
</evidence>
<evidence type="ECO:0000313" key="6">
    <source>
        <dbReference type="EMBL" id="SNX60117.1"/>
    </source>
</evidence>
<feature type="transmembrane region" description="Helical" evidence="5">
    <location>
        <begin position="98"/>
        <end position="116"/>
    </location>
</feature>
<evidence type="ECO:0000256" key="5">
    <source>
        <dbReference type="SAM" id="Phobius"/>
    </source>
</evidence>
<dbReference type="AlphaFoldDB" id="A0A285BXU3"/>
<dbReference type="GO" id="GO:0032259">
    <property type="term" value="P:methylation"/>
    <property type="evidence" value="ECO:0007669"/>
    <property type="project" value="UniProtKB-KW"/>
</dbReference>
<feature type="transmembrane region" description="Helical" evidence="5">
    <location>
        <begin position="15"/>
        <end position="36"/>
    </location>
</feature>
<feature type="transmembrane region" description="Helical" evidence="5">
    <location>
        <begin position="67"/>
        <end position="86"/>
    </location>
</feature>
<sequence>MSTLPIILRSSRFNLYSGALLATFFGIFAYAHFIMFLDTGKLSLLLVIISEALTTVFFIFRSNPKTVSIIPSDWLVAIIGSFAPLFLRPSDYGVLPQAEILIALGTLLQIAGLISLNRSFAIVAAKREIKTGWMYRMIRHPLYASYFLIFGGYVLVHTTTMNLILYLVTISFLCLRIFREERHLSLDPAYCHYMSKVRYRIIPYIF</sequence>
<dbReference type="PANTHER" id="PTHR43847:SF1">
    <property type="entry name" value="BLL3993 PROTEIN"/>
    <property type="match status" value="1"/>
</dbReference>
<protein>
    <submittedName>
        <fullName evidence="6">Protein-S-isoprenylcysteine O-methyltransferase Ste14</fullName>
    </submittedName>
</protein>
<dbReference type="RefSeq" id="WP_096292752.1">
    <property type="nucleotide sequence ID" value="NZ_LT907782.1"/>
</dbReference>
<dbReference type="InterPro" id="IPR052527">
    <property type="entry name" value="Metal_cation-efflux_comp"/>
</dbReference>
<organism evidence="6 7">
    <name type="scientific">Nitrosomonas ureae</name>
    <dbReference type="NCBI Taxonomy" id="44577"/>
    <lineage>
        <taxon>Bacteria</taxon>
        <taxon>Pseudomonadati</taxon>
        <taxon>Pseudomonadota</taxon>
        <taxon>Betaproteobacteria</taxon>
        <taxon>Nitrosomonadales</taxon>
        <taxon>Nitrosomonadaceae</taxon>
        <taxon>Nitrosomonas</taxon>
    </lineage>
</organism>
<comment type="subcellular location">
    <subcellularLocation>
        <location evidence="1">Endomembrane system</location>
        <topology evidence="1">Multi-pass membrane protein</topology>
    </subcellularLocation>
</comment>
<reference evidence="6 7" key="1">
    <citation type="submission" date="2017-08" db="EMBL/GenBank/DDBJ databases">
        <authorList>
            <person name="de Groot N.N."/>
        </authorList>
    </citation>
    <scope>NUCLEOTIDE SEQUENCE [LARGE SCALE GENOMIC DNA]</scope>
    <source>
        <strain evidence="6 7">Nm15</strain>
    </source>
</reference>
<feature type="transmembrane region" description="Helical" evidence="5">
    <location>
        <begin position="42"/>
        <end position="60"/>
    </location>
</feature>
<accession>A0A285BXU3</accession>